<evidence type="ECO:0000256" key="1">
    <source>
        <dbReference type="ARBA" id="ARBA00004434"/>
    </source>
</evidence>
<dbReference type="OMA" id="MHDPPTI"/>
<comment type="caution">
    <text evidence="14">The sequence shown here is derived from an EMBL/GenBank/DDBJ whole genome shotgun (WGS) entry which is preliminary data.</text>
</comment>
<dbReference type="AlphaFoldDB" id="A0A1Q9DN98"/>
<dbReference type="Pfam" id="PF00004">
    <property type="entry name" value="AAA"/>
    <property type="match status" value="2"/>
</dbReference>
<dbReference type="InterPro" id="IPR027417">
    <property type="entry name" value="P-loop_NTPase"/>
</dbReference>
<evidence type="ECO:0000313" key="15">
    <source>
        <dbReference type="Proteomes" id="UP000186817"/>
    </source>
</evidence>
<comment type="catalytic activity">
    <reaction evidence="11">
        <text>ATP + H2O = ADP + phosphate + H(+)</text>
        <dbReference type="Rhea" id="RHEA:13065"/>
        <dbReference type="ChEBI" id="CHEBI:15377"/>
        <dbReference type="ChEBI" id="CHEBI:15378"/>
        <dbReference type="ChEBI" id="CHEBI:30616"/>
        <dbReference type="ChEBI" id="CHEBI:43474"/>
        <dbReference type="ChEBI" id="CHEBI:456216"/>
    </reaction>
    <physiologicalReaction direction="left-to-right" evidence="11">
        <dbReference type="Rhea" id="RHEA:13066"/>
    </physiologicalReaction>
</comment>
<dbReference type="InterPro" id="IPR057495">
    <property type="entry name" value="AAA_lid_BCS1"/>
</dbReference>
<keyword evidence="8" id="KW-1133">Transmembrane helix</keyword>
<dbReference type="Gene3D" id="3.40.50.300">
    <property type="entry name" value="P-loop containing nucleotide triphosphate hydrolases"/>
    <property type="match status" value="1"/>
</dbReference>
<dbReference type="InterPro" id="IPR003959">
    <property type="entry name" value="ATPase_AAA_core"/>
</dbReference>
<dbReference type="PROSITE" id="PS00674">
    <property type="entry name" value="AAA"/>
    <property type="match status" value="1"/>
</dbReference>
<dbReference type="Pfam" id="PF08740">
    <property type="entry name" value="BCS1_N"/>
    <property type="match status" value="1"/>
</dbReference>
<keyword evidence="10" id="KW-0472">Membrane</keyword>
<name>A0A1Q9DN98_SYMMI</name>
<evidence type="ECO:0000256" key="10">
    <source>
        <dbReference type="ARBA" id="ARBA00023136"/>
    </source>
</evidence>
<evidence type="ECO:0000313" key="14">
    <source>
        <dbReference type="EMBL" id="OLP96642.1"/>
    </source>
</evidence>
<dbReference type="OrthoDB" id="10251412at2759"/>
<dbReference type="InterPro" id="IPR003960">
    <property type="entry name" value="ATPase_AAA_CS"/>
</dbReference>
<dbReference type="GO" id="GO:0016887">
    <property type="term" value="F:ATP hydrolysis activity"/>
    <property type="evidence" value="ECO:0007669"/>
    <property type="project" value="InterPro"/>
</dbReference>
<evidence type="ECO:0000256" key="12">
    <source>
        <dbReference type="SAM" id="MobiDB-lite"/>
    </source>
</evidence>
<dbReference type="SMART" id="SM00382">
    <property type="entry name" value="AAA"/>
    <property type="match status" value="1"/>
</dbReference>
<evidence type="ECO:0000256" key="2">
    <source>
        <dbReference type="ARBA" id="ARBA00007448"/>
    </source>
</evidence>
<dbReference type="GO" id="GO:0005524">
    <property type="term" value="F:ATP binding"/>
    <property type="evidence" value="ECO:0007669"/>
    <property type="project" value="UniProtKB-KW"/>
</dbReference>
<comment type="similarity">
    <text evidence="2">Belongs to the AAA ATPase family. BCS1 subfamily.</text>
</comment>
<comment type="subcellular location">
    <subcellularLocation>
        <location evidence="1">Mitochondrion inner membrane</location>
        <topology evidence="1">Single-pass membrane protein</topology>
    </subcellularLocation>
</comment>
<dbReference type="GO" id="GO:0005743">
    <property type="term" value="C:mitochondrial inner membrane"/>
    <property type="evidence" value="ECO:0007669"/>
    <property type="project" value="UniProtKB-SubCell"/>
</dbReference>
<keyword evidence="7" id="KW-0067">ATP-binding</keyword>
<keyword evidence="13" id="KW-0732">Signal</keyword>
<accession>A0A1Q9DN98</accession>
<dbReference type="Pfam" id="PF25426">
    <property type="entry name" value="AAA_lid_BCS1"/>
    <property type="match status" value="1"/>
</dbReference>
<keyword evidence="6" id="KW-0378">Hydrolase</keyword>
<evidence type="ECO:0000256" key="8">
    <source>
        <dbReference type="ARBA" id="ARBA00022989"/>
    </source>
</evidence>
<keyword evidence="3" id="KW-0812">Transmembrane</keyword>
<dbReference type="SUPFAM" id="SSF52540">
    <property type="entry name" value="P-loop containing nucleoside triphosphate hydrolases"/>
    <property type="match status" value="1"/>
</dbReference>
<dbReference type="Proteomes" id="UP000186817">
    <property type="component" value="Unassembled WGS sequence"/>
</dbReference>
<reference evidence="14 15" key="1">
    <citation type="submission" date="2016-02" db="EMBL/GenBank/DDBJ databases">
        <title>Genome analysis of coral dinoflagellate symbionts highlights evolutionary adaptations to a symbiotic lifestyle.</title>
        <authorList>
            <person name="Aranda M."/>
            <person name="Li Y."/>
            <person name="Liew Y.J."/>
            <person name="Baumgarten S."/>
            <person name="Simakov O."/>
            <person name="Wilson M."/>
            <person name="Piel J."/>
            <person name="Ashoor H."/>
            <person name="Bougouffa S."/>
            <person name="Bajic V.B."/>
            <person name="Ryu T."/>
            <person name="Ravasi T."/>
            <person name="Bayer T."/>
            <person name="Micklem G."/>
            <person name="Kim H."/>
            <person name="Bhak J."/>
            <person name="Lajeunesse T.C."/>
            <person name="Voolstra C.R."/>
        </authorList>
    </citation>
    <scope>NUCLEOTIDE SEQUENCE [LARGE SCALE GENOMIC DNA]</scope>
    <source>
        <strain evidence="14 15">CCMP2467</strain>
    </source>
</reference>
<organism evidence="14 15">
    <name type="scientific">Symbiodinium microadriaticum</name>
    <name type="common">Dinoflagellate</name>
    <name type="synonym">Zooxanthella microadriatica</name>
    <dbReference type="NCBI Taxonomy" id="2951"/>
    <lineage>
        <taxon>Eukaryota</taxon>
        <taxon>Sar</taxon>
        <taxon>Alveolata</taxon>
        <taxon>Dinophyceae</taxon>
        <taxon>Suessiales</taxon>
        <taxon>Symbiodiniaceae</taxon>
        <taxon>Symbiodinium</taxon>
    </lineage>
</organism>
<evidence type="ECO:0000256" key="3">
    <source>
        <dbReference type="ARBA" id="ARBA00022692"/>
    </source>
</evidence>
<feature type="compositionally biased region" description="Basic and acidic residues" evidence="12">
    <location>
        <begin position="331"/>
        <end position="346"/>
    </location>
</feature>
<evidence type="ECO:0000256" key="4">
    <source>
        <dbReference type="ARBA" id="ARBA00022741"/>
    </source>
</evidence>
<evidence type="ECO:0000256" key="9">
    <source>
        <dbReference type="ARBA" id="ARBA00023128"/>
    </source>
</evidence>
<evidence type="ECO:0000256" key="13">
    <source>
        <dbReference type="SAM" id="SignalP"/>
    </source>
</evidence>
<evidence type="ECO:0000256" key="7">
    <source>
        <dbReference type="ARBA" id="ARBA00022840"/>
    </source>
</evidence>
<dbReference type="PANTHER" id="PTHR23070">
    <property type="entry name" value="BCS1 AAA-TYPE ATPASE"/>
    <property type="match status" value="1"/>
</dbReference>
<feature type="region of interest" description="Disordered" evidence="12">
    <location>
        <begin position="488"/>
        <end position="510"/>
    </location>
</feature>
<protein>
    <submittedName>
        <fullName evidence="14">Putative mitochondrial chaperone BCS1-B</fullName>
    </submittedName>
</protein>
<sequence>MQLYLFLLLRQWVRTVMKFLNASDHIAGTVAISAVGIARDASSKMFQSFCDWAVRRLWMTVRLNEKEADLVLAWLREQPAIHDASELWLYGQRSEGKATRYEYEPEIKVTSRLRCQRPDGSSQWVWITRESREGSGGNRATVSILGRDKVVLENMLEEGREIQRRKREKFLTVVQVYDFGKEHGLNWLHPQDKDRKQPGRSISSVVLPRCVAGSTGIDQAEALLEDAREFLNSETWYTERGIPYRRGYLLYGVPGGGKSSLIMAVASELRLPIYMMSFSSERMNDEVLSSLLQYGMHDPPTILLLEDVDLLHSAVLNRHRQLQDTAGDSSPADRDKDSSDKSYEKSRRGRLTLSGLLNALDGPTATTGRLLFMTTNDRDALDPALLRSGRIDYELEFKAAVPDQIQRLFTRFYADFGGSTSALSSEGGKVMPDEGDAKLTKLSTEELAELFVKKLDASGKKLTTADIQRHLMKRKKSPTRAVEEVQELLDTFSTRDDAQVPQKETSGSAK</sequence>
<keyword evidence="15" id="KW-1185">Reference proteome</keyword>
<evidence type="ECO:0000256" key="6">
    <source>
        <dbReference type="ARBA" id="ARBA00022801"/>
    </source>
</evidence>
<feature type="chain" id="PRO_5043926803" evidence="13">
    <location>
        <begin position="19"/>
        <end position="510"/>
    </location>
</feature>
<dbReference type="EMBL" id="LSRX01000459">
    <property type="protein sequence ID" value="OLP96642.1"/>
    <property type="molecule type" value="Genomic_DNA"/>
</dbReference>
<keyword evidence="9" id="KW-0496">Mitochondrion</keyword>
<dbReference type="InterPro" id="IPR003593">
    <property type="entry name" value="AAA+_ATPase"/>
</dbReference>
<proteinExistence type="inferred from homology"/>
<feature type="region of interest" description="Disordered" evidence="12">
    <location>
        <begin position="322"/>
        <end position="347"/>
    </location>
</feature>
<keyword evidence="4" id="KW-0547">Nucleotide-binding</keyword>
<gene>
    <name evidence="14" type="primary">bcsl1b</name>
    <name evidence="14" type="ORF">AK812_SmicGene21099</name>
</gene>
<evidence type="ECO:0000256" key="5">
    <source>
        <dbReference type="ARBA" id="ARBA00022792"/>
    </source>
</evidence>
<evidence type="ECO:0000256" key="11">
    <source>
        <dbReference type="ARBA" id="ARBA00048778"/>
    </source>
</evidence>
<feature type="signal peptide" evidence="13">
    <location>
        <begin position="1"/>
        <end position="18"/>
    </location>
</feature>
<dbReference type="InterPro" id="IPR050747">
    <property type="entry name" value="Mitochondrial_chaperone_BCS1"/>
</dbReference>
<dbReference type="InterPro" id="IPR014851">
    <property type="entry name" value="BCS1_N"/>
</dbReference>
<keyword evidence="5" id="KW-0999">Mitochondrion inner membrane</keyword>